<dbReference type="InterPro" id="IPR021695">
    <property type="entry name" value="Phage_KPP10_Orf10"/>
</dbReference>
<evidence type="ECO:0008006" key="3">
    <source>
        <dbReference type="Google" id="ProtNLM"/>
    </source>
</evidence>
<dbReference type="NCBIfam" id="NF047581">
    <property type="entry name" value="gp105_phage_fam"/>
    <property type="match status" value="1"/>
</dbReference>
<dbReference type="Proteomes" id="UP000001990">
    <property type="component" value="Chromosome"/>
</dbReference>
<dbReference type="EMBL" id="CP000672">
    <property type="protein sequence ID" value="ABQ99901.1"/>
    <property type="molecule type" value="Genomic_DNA"/>
</dbReference>
<sequence>MALATYAPDEVSIVIGAVIVSGFADGTFIDIEEMSDGVSSVAGADGEVARATSADPRKKVTLTLLQTSDTNDVLSELYAADKVSKNATFPIAVKDLRGRSLFAASTAWVVKSAKLELGKEVGSREWTLETADGKLFVGEMTDGTQ</sequence>
<organism evidence="1 2">
    <name type="scientific">Haemophilus influenzae (strain PittGG)</name>
    <dbReference type="NCBI Taxonomy" id="374931"/>
    <lineage>
        <taxon>Bacteria</taxon>
        <taxon>Pseudomonadati</taxon>
        <taxon>Pseudomonadota</taxon>
        <taxon>Gammaproteobacteria</taxon>
        <taxon>Pasteurellales</taxon>
        <taxon>Pasteurellaceae</taxon>
        <taxon>Haemophilus</taxon>
    </lineage>
</organism>
<dbReference type="HOGENOM" id="CLU_147299_0_0_6"/>
<evidence type="ECO:0000313" key="2">
    <source>
        <dbReference type="Proteomes" id="UP000001990"/>
    </source>
</evidence>
<accession>A5UGJ6</accession>
<dbReference type="AlphaFoldDB" id="A5UGJ6"/>
<reference evidence="1 2" key="1">
    <citation type="journal article" date="2007" name="Genome Biol.">
        <title>Characterization and modeling of the Haemophilus influenzae core and supragenomes based on the complete genomic sequences of Rd and 12 clinical nontypeable strains.</title>
        <authorList>
            <person name="Hogg J.S."/>
            <person name="Hu F.Z."/>
            <person name="Janto B."/>
            <person name="Boissy R."/>
            <person name="Hayes J."/>
            <person name="Keefe R."/>
            <person name="Post J.C."/>
            <person name="Ehrlich G.D."/>
        </authorList>
    </citation>
    <scope>NUCLEOTIDE SEQUENCE [LARGE SCALE GENOMIC DNA]</scope>
    <source>
        <strain evidence="1 2">PittGG</strain>
    </source>
</reference>
<gene>
    <name evidence="1" type="ordered locus">CGSHiGG_04785</name>
</gene>
<proteinExistence type="predicted"/>
<protein>
    <recommendedName>
        <fullName evidence="3">DUF3277 family protein</fullName>
    </recommendedName>
</protein>
<name>A5UGJ6_HAEIG</name>
<evidence type="ECO:0000313" key="1">
    <source>
        <dbReference type="EMBL" id="ABQ99901.1"/>
    </source>
</evidence>
<dbReference type="KEGG" id="hiq:CGSHiGG_04785"/>
<dbReference type="Pfam" id="PF11681">
    <property type="entry name" value="Phage_Tube_PhiTE"/>
    <property type="match status" value="1"/>
</dbReference>